<accession>A0ABS9N5P1</accession>
<protein>
    <submittedName>
        <fullName evidence="2">Uncharacterized protein</fullName>
    </submittedName>
</protein>
<evidence type="ECO:0000313" key="3">
    <source>
        <dbReference type="Proteomes" id="UP001201629"/>
    </source>
</evidence>
<dbReference type="EMBL" id="JAKKFD010000031">
    <property type="protein sequence ID" value="MCG5444955.1"/>
    <property type="molecule type" value="Genomic_DNA"/>
</dbReference>
<proteinExistence type="predicted"/>
<evidence type="ECO:0000256" key="1">
    <source>
        <dbReference type="SAM" id="MobiDB-lite"/>
    </source>
</evidence>
<organism evidence="2 3">
    <name type="scientific">Micromonospora trifolii</name>
    <dbReference type="NCBI Taxonomy" id="2911208"/>
    <lineage>
        <taxon>Bacteria</taxon>
        <taxon>Bacillati</taxon>
        <taxon>Actinomycetota</taxon>
        <taxon>Actinomycetes</taxon>
        <taxon>Micromonosporales</taxon>
        <taxon>Micromonosporaceae</taxon>
        <taxon>Micromonospora</taxon>
    </lineage>
</organism>
<feature type="non-terminal residue" evidence="2">
    <location>
        <position position="72"/>
    </location>
</feature>
<keyword evidence="3" id="KW-1185">Reference proteome</keyword>
<evidence type="ECO:0000313" key="2">
    <source>
        <dbReference type="EMBL" id="MCG5444955.1"/>
    </source>
</evidence>
<dbReference type="Proteomes" id="UP001201629">
    <property type="component" value="Unassembled WGS sequence"/>
</dbReference>
<name>A0ABS9N5P1_9ACTN</name>
<feature type="region of interest" description="Disordered" evidence="1">
    <location>
        <begin position="28"/>
        <end position="72"/>
    </location>
</feature>
<comment type="caution">
    <text evidence="2">The sequence shown here is derived from an EMBL/GenBank/DDBJ whole genome shotgun (WGS) entry which is preliminary data.</text>
</comment>
<sequence>MNLAVLRHPAAAVPPLLRTLVRSVALPQAAAPRTSPAAGDRLSGAPPAEGRAGDTAQRGDPVAAGRARATAQ</sequence>
<gene>
    <name evidence="2" type="ORF">NIE79_003398</name>
</gene>
<dbReference type="RefSeq" id="WP_238679989.1">
    <property type="nucleotide sequence ID" value="NZ_JAKKFD010000031.1"/>
</dbReference>
<reference evidence="2 3" key="1">
    <citation type="submission" date="2022-01" db="EMBL/GenBank/DDBJ databases">
        <authorList>
            <person name="Riesco R."/>
            <person name="Trujillo M.E."/>
        </authorList>
    </citation>
    <scope>NUCLEOTIDE SEQUENCE [LARGE SCALE GENOMIC DNA]</scope>
    <source>
        <strain evidence="2 3">NIE79</strain>
    </source>
</reference>